<keyword evidence="3" id="KW-1185">Reference proteome</keyword>
<comment type="caution">
    <text evidence="2">The sequence shown here is derived from an EMBL/GenBank/DDBJ whole genome shotgun (WGS) entry which is preliminary data.</text>
</comment>
<name>A0A6L8WDH2_9PROT</name>
<dbReference type="GO" id="GO:0035438">
    <property type="term" value="F:cyclic-di-GMP binding"/>
    <property type="evidence" value="ECO:0007669"/>
    <property type="project" value="InterPro"/>
</dbReference>
<dbReference type="AlphaFoldDB" id="A0A6L8WDH2"/>
<sequence length="125" mass="13790">MGGTISDLNDTGPSGADKRKYKRKTVMWNGKLSLLWGARLMGNEQTVPGVVRDMSVTGARFQTKQDFRPTSDVILEVPRFGAFNCQLVWQNGHIVGLSFVDPPEFIYNTINSALPGISLDPNPVH</sequence>
<dbReference type="Gene3D" id="2.40.10.220">
    <property type="entry name" value="predicted glycosyltransferase like domains"/>
    <property type="match status" value="1"/>
</dbReference>
<evidence type="ECO:0000259" key="1">
    <source>
        <dbReference type="Pfam" id="PF07238"/>
    </source>
</evidence>
<dbReference type="Proteomes" id="UP000476030">
    <property type="component" value="Unassembled WGS sequence"/>
</dbReference>
<dbReference type="RefSeq" id="WP_161316772.1">
    <property type="nucleotide sequence ID" value="NZ_WTUW01000009.1"/>
</dbReference>
<feature type="domain" description="PilZ" evidence="1">
    <location>
        <begin position="18"/>
        <end position="103"/>
    </location>
</feature>
<organism evidence="2 3">
    <name type="scientific">Sneathiella litorea</name>
    <dbReference type="NCBI Taxonomy" id="2606216"/>
    <lineage>
        <taxon>Bacteria</taxon>
        <taxon>Pseudomonadati</taxon>
        <taxon>Pseudomonadota</taxon>
        <taxon>Alphaproteobacteria</taxon>
        <taxon>Sneathiellales</taxon>
        <taxon>Sneathiellaceae</taxon>
        <taxon>Sneathiella</taxon>
    </lineage>
</organism>
<accession>A0A6L8WDH2</accession>
<reference evidence="2 3" key="1">
    <citation type="submission" date="2019-12" db="EMBL/GenBank/DDBJ databases">
        <title>Snethiella sp. nov. sp. isolated from sea sand.</title>
        <authorList>
            <person name="Kim J."/>
            <person name="Jeong S.E."/>
            <person name="Jung H.S."/>
            <person name="Jeon C.O."/>
        </authorList>
    </citation>
    <scope>NUCLEOTIDE SEQUENCE [LARGE SCALE GENOMIC DNA]</scope>
    <source>
        <strain evidence="2 3">DP05</strain>
    </source>
</reference>
<protein>
    <recommendedName>
        <fullName evidence="1">PilZ domain-containing protein</fullName>
    </recommendedName>
</protein>
<proteinExistence type="predicted"/>
<evidence type="ECO:0000313" key="2">
    <source>
        <dbReference type="EMBL" id="MZR32207.1"/>
    </source>
</evidence>
<dbReference type="EMBL" id="WTUW01000009">
    <property type="protein sequence ID" value="MZR32207.1"/>
    <property type="molecule type" value="Genomic_DNA"/>
</dbReference>
<gene>
    <name evidence="2" type="ORF">GQE98_16335</name>
</gene>
<dbReference type="SUPFAM" id="SSF141371">
    <property type="entry name" value="PilZ domain-like"/>
    <property type="match status" value="1"/>
</dbReference>
<dbReference type="InterPro" id="IPR009875">
    <property type="entry name" value="PilZ_domain"/>
</dbReference>
<evidence type="ECO:0000313" key="3">
    <source>
        <dbReference type="Proteomes" id="UP000476030"/>
    </source>
</evidence>
<dbReference type="Pfam" id="PF07238">
    <property type="entry name" value="PilZ"/>
    <property type="match status" value="1"/>
</dbReference>